<dbReference type="AlphaFoldDB" id="K7EZF5"/>
<dbReference type="eggNOG" id="ENOG502TCVV">
    <property type="taxonomic scope" value="Eukaryota"/>
</dbReference>
<dbReference type="InterPro" id="IPR050150">
    <property type="entry name" value="IgV_Light_Chain"/>
</dbReference>
<sequence>GACSQPVLTQPSSASVSPGQTAKLSCTISSDYSPSSANLDWYQQGSGQAPRFVLRRTSSRGVGVSDRFTGSSSGNVAYLTITNVKAEDEDDYYCALWY</sequence>
<evidence type="ECO:0000313" key="2">
    <source>
        <dbReference type="Ensembl" id="ENSPSIP00000001165.1"/>
    </source>
</evidence>
<protein>
    <recommendedName>
        <fullName evidence="1">Ig-like domain-containing protein</fullName>
    </recommendedName>
</protein>
<feature type="domain" description="Ig-like" evidence="1">
    <location>
        <begin position="6"/>
        <end position="98"/>
    </location>
</feature>
<dbReference type="PROSITE" id="PS50835">
    <property type="entry name" value="IG_LIKE"/>
    <property type="match status" value="1"/>
</dbReference>
<dbReference type="Ensembl" id="ENSPSIT00000001167.1">
    <property type="protein sequence ID" value="ENSPSIP00000001165.1"/>
    <property type="gene ID" value="ENSPSIG00000001167.1"/>
</dbReference>
<reference evidence="3" key="1">
    <citation type="submission" date="2011-10" db="EMBL/GenBank/DDBJ databases">
        <authorList>
            <consortium name="Soft-shell Turtle Genome Consortium"/>
        </authorList>
    </citation>
    <scope>NUCLEOTIDE SEQUENCE [LARGE SCALE GENOMIC DNA]</scope>
    <source>
        <strain evidence="3">Daiwa-1</strain>
    </source>
</reference>
<dbReference type="HOGENOM" id="CLU_077975_4_0_1"/>
<name>K7EZF5_PELSI</name>
<dbReference type="InterPro" id="IPR003599">
    <property type="entry name" value="Ig_sub"/>
</dbReference>
<dbReference type="SMART" id="SM00409">
    <property type="entry name" value="IG"/>
    <property type="match status" value="1"/>
</dbReference>
<proteinExistence type="predicted"/>
<dbReference type="SMART" id="SM00406">
    <property type="entry name" value="IGv"/>
    <property type="match status" value="1"/>
</dbReference>
<organism evidence="2 3">
    <name type="scientific">Pelodiscus sinensis</name>
    <name type="common">Chinese softshell turtle</name>
    <name type="synonym">Trionyx sinensis</name>
    <dbReference type="NCBI Taxonomy" id="13735"/>
    <lineage>
        <taxon>Eukaryota</taxon>
        <taxon>Metazoa</taxon>
        <taxon>Chordata</taxon>
        <taxon>Craniata</taxon>
        <taxon>Vertebrata</taxon>
        <taxon>Euteleostomi</taxon>
        <taxon>Archelosauria</taxon>
        <taxon>Testudinata</taxon>
        <taxon>Testudines</taxon>
        <taxon>Cryptodira</taxon>
        <taxon>Trionychia</taxon>
        <taxon>Trionychidae</taxon>
        <taxon>Pelodiscus</taxon>
    </lineage>
</organism>
<dbReference type="Proteomes" id="UP000007267">
    <property type="component" value="Unassembled WGS sequence"/>
</dbReference>
<dbReference type="SUPFAM" id="SSF48726">
    <property type="entry name" value="Immunoglobulin"/>
    <property type="match status" value="1"/>
</dbReference>
<reference evidence="2" key="3">
    <citation type="submission" date="2025-08" db="UniProtKB">
        <authorList>
            <consortium name="Ensembl"/>
        </authorList>
    </citation>
    <scope>IDENTIFICATION</scope>
</reference>
<dbReference type="Gene3D" id="2.60.40.10">
    <property type="entry name" value="Immunoglobulins"/>
    <property type="match status" value="1"/>
</dbReference>
<dbReference type="Pfam" id="PF07686">
    <property type="entry name" value="V-set"/>
    <property type="match status" value="1"/>
</dbReference>
<evidence type="ECO:0000259" key="1">
    <source>
        <dbReference type="PROSITE" id="PS50835"/>
    </source>
</evidence>
<reference evidence="2" key="4">
    <citation type="submission" date="2025-09" db="UniProtKB">
        <authorList>
            <consortium name="Ensembl"/>
        </authorList>
    </citation>
    <scope>IDENTIFICATION</scope>
</reference>
<dbReference type="GeneTree" id="ENSGT00940000154179"/>
<reference evidence="3" key="2">
    <citation type="journal article" date="2013" name="Nat. Genet.">
        <title>The draft genomes of soft-shell turtle and green sea turtle yield insights into the development and evolution of the turtle-specific body plan.</title>
        <authorList>
            <person name="Wang Z."/>
            <person name="Pascual-Anaya J."/>
            <person name="Zadissa A."/>
            <person name="Li W."/>
            <person name="Niimura Y."/>
            <person name="Huang Z."/>
            <person name="Li C."/>
            <person name="White S."/>
            <person name="Xiong Z."/>
            <person name="Fang D."/>
            <person name="Wang B."/>
            <person name="Ming Y."/>
            <person name="Chen Y."/>
            <person name="Zheng Y."/>
            <person name="Kuraku S."/>
            <person name="Pignatelli M."/>
            <person name="Herrero J."/>
            <person name="Beal K."/>
            <person name="Nozawa M."/>
            <person name="Li Q."/>
            <person name="Wang J."/>
            <person name="Zhang H."/>
            <person name="Yu L."/>
            <person name="Shigenobu S."/>
            <person name="Wang J."/>
            <person name="Liu J."/>
            <person name="Flicek P."/>
            <person name="Searle S."/>
            <person name="Wang J."/>
            <person name="Kuratani S."/>
            <person name="Yin Y."/>
            <person name="Aken B."/>
            <person name="Zhang G."/>
            <person name="Irie N."/>
        </authorList>
    </citation>
    <scope>NUCLEOTIDE SEQUENCE [LARGE SCALE GENOMIC DNA]</scope>
    <source>
        <strain evidence="3">Daiwa-1</strain>
    </source>
</reference>
<dbReference type="InterPro" id="IPR036179">
    <property type="entry name" value="Ig-like_dom_sf"/>
</dbReference>
<dbReference type="OMA" id="RYLMYVR"/>
<dbReference type="PANTHER" id="PTHR23267">
    <property type="entry name" value="IMMUNOGLOBULIN LIGHT CHAIN"/>
    <property type="match status" value="1"/>
</dbReference>
<evidence type="ECO:0000313" key="3">
    <source>
        <dbReference type="Proteomes" id="UP000007267"/>
    </source>
</evidence>
<keyword evidence="3" id="KW-1185">Reference proteome</keyword>
<accession>K7EZF5</accession>
<dbReference type="InterPro" id="IPR007110">
    <property type="entry name" value="Ig-like_dom"/>
</dbReference>
<dbReference type="InterPro" id="IPR013106">
    <property type="entry name" value="Ig_V-set"/>
</dbReference>
<dbReference type="InterPro" id="IPR013783">
    <property type="entry name" value="Ig-like_fold"/>
</dbReference>
<dbReference type="EMBL" id="AGCU01152928">
    <property type="status" value="NOT_ANNOTATED_CDS"/>
    <property type="molecule type" value="Genomic_DNA"/>
</dbReference>